<feature type="compositionally biased region" description="Low complexity" evidence="1">
    <location>
        <begin position="719"/>
        <end position="731"/>
    </location>
</feature>
<protein>
    <recommendedName>
        <fullName evidence="3">Tail fiber protein</fullName>
    </recommendedName>
</protein>
<dbReference type="EMBL" id="LR796237">
    <property type="protein sequence ID" value="CAB4129470.1"/>
    <property type="molecule type" value="Genomic_DNA"/>
</dbReference>
<name>A0A6J5L9H1_9CAUD</name>
<reference evidence="2" key="1">
    <citation type="submission" date="2020-04" db="EMBL/GenBank/DDBJ databases">
        <authorList>
            <person name="Chiriac C."/>
            <person name="Salcher M."/>
            <person name="Ghai R."/>
            <person name="Kavagutti S V."/>
        </authorList>
    </citation>
    <scope>NUCLEOTIDE SEQUENCE</scope>
</reference>
<organism evidence="2">
    <name type="scientific">uncultured Caudovirales phage</name>
    <dbReference type="NCBI Taxonomy" id="2100421"/>
    <lineage>
        <taxon>Viruses</taxon>
        <taxon>Duplodnaviria</taxon>
        <taxon>Heunggongvirae</taxon>
        <taxon>Uroviricota</taxon>
        <taxon>Caudoviricetes</taxon>
        <taxon>Peduoviridae</taxon>
        <taxon>Maltschvirus</taxon>
        <taxon>Maltschvirus maltsch</taxon>
    </lineage>
</organism>
<evidence type="ECO:0000313" key="2">
    <source>
        <dbReference type="EMBL" id="CAB4129470.1"/>
    </source>
</evidence>
<accession>A0A6J5L9H1</accession>
<evidence type="ECO:0000256" key="1">
    <source>
        <dbReference type="SAM" id="MobiDB-lite"/>
    </source>
</evidence>
<proteinExistence type="predicted"/>
<sequence>MALKIEGVTIINDNKDASLRNVEVTGAANAGSLVVYGNAALSTLTINGSATGPTASLGTNTAQLATTAFVQSAVATAAQVDSPAFTGAPTAPTPATNSNNTQIATTSFVHTITDVLAPRESPILTGTPTTPTPAPGANDGQVANTAFVISSIAANAPTKSGNGAFGTWNINTTGVAERANRTTWGGVDDKPTTIAGYTGSDAKDANPASRLGSGFYQNTPTTTANGWPENGGWWHLLSNTHSNGGNYYAQQFASDFNSNKLYYRSTANNGQGAWARVVLSDSGTYSMNTTGSAASLGGIAASQYALKDSPTLVGSPTTPTAAAGANNAQIANTAFVQNAISGWMPGNSGGIWNNGGGFIMSTTLGTGYEKAIQVREVYGFGGNNRSDAAPRLGFHWAGLVASSISMGSDGAFYLNNNPGTARESLYLANLNASGTVNAANITVNGQQVLHSGNAAALLKASGGDFVISNPSSPKACDLRISGENAQIYSGSKWETFISGINAYTYTLTSSSNNVDLRALAVQSGWDQVKKLVIIIPAGVTVGSAGPGSAAAVITGSFPNGVLLRNNGLIVGAGGAGGSAVVYDSNLNVTRNYTAPTAGGIALLSNAVCTIENNGIIGGGGGGGGAGTTGATWSGGGAGDGGGGGGGGGAGSYAGSGGYGGVSWWAQATGANGTNGSIYPSPSGAGGGGGAGSPTVGVNEYTAGRGANGGAGGALGSAGSGSESLGGSNAGAAPGSAIHGIGNVTFALRGTILGPMT</sequence>
<evidence type="ECO:0008006" key="3">
    <source>
        <dbReference type="Google" id="ProtNLM"/>
    </source>
</evidence>
<gene>
    <name evidence="2" type="ORF">UFOVP116_17</name>
</gene>
<dbReference type="CDD" id="cd19958">
    <property type="entry name" value="pyocin_knob"/>
    <property type="match status" value="1"/>
</dbReference>
<feature type="region of interest" description="Disordered" evidence="1">
    <location>
        <begin position="711"/>
        <end position="731"/>
    </location>
</feature>